<protein>
    <submittedName>
        <fullName evidence="1">Uncharacterized protein</fullName>
    </submittedName>
</protein>
<comment type="caution">
    <text evidence="1">The sequence shown here is derived from an EMBL/GenBank/DDBJ whole genome shotgun (WGS) entry which is preliminary data.</text>
</comment>
<reference evidence="1 2" key="1">
    <citation type="submission" date="2020-10" db="EMBL/GenBank/DDBJ databases">
        <title>ChiBAC.</title>
        <authorList>
            <person name="Zenner C."/>
            <person name="Hitch T.C.A."/>
            <person name="Clavel T."/>
        </authorList>
    </citation>
    <scope>NUCLEOTIDE SEQUENCE [LARGE SCALE GENOMIC DNA]</scope>
    <source>
        <strain evidence="1 2">DSM 109015</strain>
    </source>
</reference>
<dbReference type="RefSeq" id="WP_193501382.1">
    <property type="nucleotide sequence ID" value="NZ_JADCKC010000002.1"/>
</dbReference>
<organism evidence="1 2">
    <name type="scientific">Gemmiger gallinarum</name>
    <dbReference type="NCBI Taxonomy" id="2779354"/>
    <lineage>
        <taxon>Bacteria</taxon>
        <taxon>Bacillati</taxon>
        <taxon>Bacillota</taxon>
        <taxon>Clostridia</taxon>
        <taxon>Eubacteriales</taxon>
        <taxon>Gemmiger</taxon>
    </lineage>
</organism>
<dbReference type="EMBL" id="JADCKC010000002">
    <property type="protein sequence ID" value="MBE5037782.1"/>
    <property type="molecule type" value="Genomic_DNA"/>
</dbReference>
<sequence>MSEFGVTFKGLQAALDSDRVMADRLAAAADEVKTIRGQLTFEIRQRSSIDSRLNAVSGMLGDQGAAMGRMVDTGSAVSLLYRRTESGLLGIEPGEMVWTQARQQPSAPAEPGTLPGDGEDSESLLEFFDFLKVIGKWLDSAEMGEGFGALGDLGEYLRSLYEFFTGDMKGFGGLADWVDLTGNSVGLWTGLYQFLDEMGAEGGLFNDAWRTGVKGAGLIGSAIGTIGAYIEMFNIDGQTTFGDMIDKAVDVGKSTADLIKSGLLLFADKGAGLPAHVYTSIAKAGISSVGQLFESIREYSADGVWDLGDTGETLIDFSTEGLYSLCNSVSFGGLDLLLDAITGNGGKDVDYGDLFAQGVKDFGQDAADWIVETSGEVSEAIDDAKDWIGDTINNFCNGWKACFS</sequence>
<proteinExistence type="predicted"/>
<keyword evidence="2" id="KW-1185">Reference proteome</keyword>
<dbReference type="Proteomes" id="UP000768567">
    <property type="component" value="Unassembled WGS sequence"/>
</dbReference>
<evidence type="ECO:0000313" key="2">
    <source>
        <dbReference type="Proteomes" id="UP000768567"/>
    </source>
</evidence>
<accession>A0ABR9R4E8</accession>
<evidence type="ECO:0000313" key="1">
    <source>
        <dbReference type="EMBL" id="MBE5037782.1"/>
    </source>
</evidence>
<name>A0ABR9R4E8_9FIRM</name>
<gene>
    <name evidence="1" type="ORF">INF35_08290</name>
</gene>